<organism evidence="1 2">
    <name type="scientific">Panagrolaimus sp. ES5</name>
    <dbReference type="NCBI Taxonomy" id="591445"/>
    <lineage>
        <taxon>Eukaryota</taxon>
        <taxon>Metazoa</taxon>
        <taxon>Ecdysozoa</taxon>
        <taxon>Nematoda</taxon>
        <taxon>Chromadorea</taxon>
        <taxon>Rhabditida</taxon>
        <taxon>Tylenchina</taxon>
        <taxon>Panagrolaimomorpha</taxon>
        <taxon>Panagrolaimoidea</taxon>
        <taxon>Panagrolaimidae</taxon>
        <taxon>Panagrolaimus</taxon>
    </lineage>
</organism>
<dbReference type="WBParaSite" id="ES5_v2.g27101.t1">
    <property type="protein sequence ID" value="ES5_v2.g27101.t1"/>
    <property type="gene ID" value="ES5_v2.g27101"/>
</dbReference>
<evidence type="ECO:0000313" key="2">
    <source>
        <dbReference type="WBParaSite" id="ES5_v2.g27101.t1"/>
    </source>
</evidence>
<accession>A0AC34GBM5</accession>
<dbReference type="Proteomes" id="UP000887579">
    <property type="component" value="Unplaced"/>
</dbReference>
<proteinExistence type="predicted"/>
<name>A0AC34GBM5_9BILA</name>
<protein>
    <submittedName>
        <fullName evidence="2">Pre-SET domain-containing protein</fullName>
    </submittedName>
</protein>
<sequence>MASKRNENTKRQPEDRVVIKDITEGKELNFPIPVINNYNDELPKFDYVAHNSFTSGVAYQVKNEYGDVEPHQGCQCEFDHITQTWCGRDCQCETVSLVAFDPK</sequence>
<evidence type="ECO:0000313" key="1">
    <source>
        <dbReference type="Proteomes" id="UP000887579"/>
    </source>
</evidence>
<reference evidence="2" key="1">
    <citation type="submission" date="2022-11" db="UniProtKB">
        <authorList>
            <consortium name="WormBaseParasite"/>
        </authorList>
    </citation>
    <scope>IDENTIFICATION</scope>
</reference>